<organism evidence="1 2">
    <name type="scientific">Trichinella britovi</name>
    <name type="common">Parasitic roundworm</name>
    <dbReference type="NCBI Taxonomy" id="45882"/>
    <lineage>
        <taxon>Eukaryota</taxon>
        <taxon>Metazoa</taxon>
        <taxon>Ecdysozoa</taxon>
        <taxon>Nematoda</taxon>
        <taxon>Enoplea</taxon>
        <taxon>Dorylaimia</taxon>
        <taxon>Trichinellida</taxon>
        <taxon>Trichinellidae</taxon>
        <taxon>Trichinella</taxon>
    </lineage>
</organism>
<sequence>MHCGRVTHSIFELCSDSNEGGTLKKSWDTKKVRPAYIRERVVAPRTPGRVCVCLYGTLAV</sequence>
<evidence type="ECO:0000313" key="2">
    <source>
        <dbReference type="Proteomes" id="UP000054653"/>
    </source>
</evidence>
<protein>
    <submittedName>
        <fullName evidence="1">Uncharacterized protein</fullName>
    </submittedName>
</protein>
<gene>
    <name evidence="1" type="ORF">T03_15213</name>
</gene>
<dbReference type="Proteomes" id="UP000054653">
    <property type="component" value="Unassembled WGS sequence"/>
</dbReference>
<keyword evidence="2" id="KW-1185">Reference proteome</keyword>
<accession>A0A0V1AHJ6</accession>
<dbReference type="EMBL" id="JYDI01003203">
    <property type="protein sequence ID" value="KRY24303.1"/>
    <property type="molecule type" value="Genomic_DNA"/>
</dbReference>
<dbReference type="OrthoDB" id="5933957at2759"/>
<reference evidence="1 2" key="1">
    <citation type="submission" date="2015-01" db="EMBL/GenBank/DDBJ databases">
        <title>Evolution of Trichinella species and genotypes.</title>
        <authorList>
            <person name="Korhonen P.K."/>
            <person name="Edoardo P."/>
            <person name="Giuseppe L.R."/>
            <person name="Gasser R.B."/>
        </authorList>
    </citation>
    <scope>NUCLEOTIDE SEQUENCE [LARGE SCALE GENOMIC DNA]</scope>
    <source>
        <strain evidence="1">ISS120</strain>
    </source>
</reference>
<proteinExistence type="predicted"/>
<comment type="caution">
    <text evidence="1">The sequence shown here is derived from an EMBL/GenBank/DDBJ whole genome shotgun (WGS) entry which is preliminary data.</text>
</comment>
<dbReference type="AlphaFoldDB" id="A0A0V1AHJ6"/>
<evidence type="ECO:0000313" key="1">
    <source>
        <dbReference type="EMBL" id="KRY24303.1"/>
    </source>
</evidence>
<name>A0A0V1AHJ6_TRIBR</name>